<name>A0ABP2DFV4_9RHOB</name>
<dbReference type="EMBL" id="ABID01000001">
    <property type="protein sequence ID" value="EDQ06112.1"/>
    <property type="molecule type" value="Genomic_DNA"/>
</dbReference>
<accession>A0ABP2DFV4</accession>
<dbReference type="Pfam" id="PF08139">
    <property type="entry name" value="LPAM_1"/>
    <property type="match status" value="1"/>
</dbReference>
<evidence type="ECO:0000256" key="4">
    <source>
        <dbReference type="ARBA" id="ARBA00017922"/>
    </source>
</evidence>
<keyword evidence="10" id="KW-1185">Reference proteome</keyword>
<evidence type="ECO:0000256" key="2">
    <source>
        <dbReference type="ARBA" id="ARBA00008681"/>
    </source>
</evidence>
<reference evidence="9 10" key="1">
    <citation type="submission" date="2007-11" db="EMBL/GenBank/DDBJ databases">
        <authorList>
            <person name="Wagner-Dobler I."/>
            <person name="Ferriera S."/>
            <person name="Johnson J."/>
            <person name="Kravitz S."/>
            <person name="Beeson K."/>
            <person name="Sutton G."/>
            <person name="Rogers Y.-H."/>
            <person name="Friedman R."/>
            <person name="Frazier M."/>
            <person name="Venter J.C."/>
        </authorList>
    </citation>
    <scope>NUCLEOTIDE SEQUENCE [LARGE SCALE GENOMIC DNA]</scope>
    <source>
        <strain evidence="9 10">HEL-45</strain>
    </source>
</reference>
<proteinExistence type="inferred from homology"/>
<dbReference type="Pfam" id="PF05433">
    <property type="entry name" value="Rick_17kDa_Anti"/>
    <property type="match status" value="1"/>
</dbReference>
<evidence type="ECO:0000256" key="1">
    <source>
        <dbReference type="ARBA" id="ARBA00004459"/>
    </source>
</evidence>
<dbReference type="PROSITE" id="PS51257">
    <property type="entry name" value="PROKAR_LIPOPROTEIN"/>
    <property type="match status" value="1"/>
</dbReference>
<evidence type="ECO:0000313" key="10">
    <source>
        <dbReference type="Proteomes" id="UP000003257"/>
    </source>
</evidence>
<comment type="caution">
    <text evidence="9">The sequence shown here is derived from an EMBL/GenBank/DDBJ whole genome shotgun (WGS) entry which is preliminary data.</text>
</comment>
<dbReference type="RefSeq" id="WP_007118181.1">
    <property type="nucleotide sequence ID" value="NZ_ABID01000001.1"/>
</dbReference>
<evidence type="ECO:0000256" key="6">
    <source>
        <dbReference type="ARBA" id="ARBA00023288"/>
    </source>
</evidence>
<comment type="subcellular location">
    <subcellularLocation>
        <location evidence="1">Cell outer membrane</location>
        <topology evidence="1">Lipid-anchor</topology>
    </subcellularLocation>
</comment>
<evidence type="ECO:0000256" key="7">
    <source>
        <dbReference type="SAM" id="SignalP"/>
    </source>
</evidence>
<protein>
    <recommendedName>
        <fullName evidence="3">17 kDa surface antigen</fullName>
    </recommendedName>
    <alternativeName>
        <fullName evidence="4">Type IV secretion system putative lipoprotein virB7</fullName>
    </alternativeName>
</protein>
<evidence type="ECO:0000313" key="9">
    <source>
        <dbReference type="EMBL" id="EDQ06112.1"/>
    </source>
</evidence>
<sequence length="87" mass="8343">MKKFLIAIPLVATLAACNGTTPSQGALTGAALGAATGAAVSGGDDKVQGAIIGGLAGAAAGNYIGQTQSGKCVYQNSNGQRYTAACP</sequence>
<dbReference type="InterPro" id="IPR012640">
    <property type="entry name" value="Membr_lipoprot_lipid_attach_CS"/>
</dbReference>
<evidence type="ECO:0000256" key="5">
    <source>
        <dbReference type="ARBA" id="ARBA00022729"/>
    </source>
</evidence>
<feature type="domain" description="Glycine zipper 2TM" evidence="8">
    <location>
        <begin position="25"/>
        <end position="65"/>
    </location>
</feature>
<evidence type="ECO:0000256" key="3">
    <source>
        <dbReference type="ARBA" id="ARBA00015281"/>
    </source>
</evidence>
<evidence type="ECO:0000259" key="8">
    <source>
        <dbReference type="Pfam" id="PF05433"/>
    </source>
</evidence>
<gene>
    <name evidence="9" type="ORF">OIHEL45_04840</name>
</gene>
<keyword evidence="5 7" id="KW-0732">Signal</keyword>
<comment type="similarity">
    <text evidence="2">Belongs to the rickettsiale 17 kDa surface antigen family.</text>
</comment>
<dbReference type="Proteomes" id="UP000003257">
    <property type="component" value="Unassembled WGS sequence"/>
</dbReference>
<feature type="signal peptide" evidence="7">
    <location>
        <begin position="1"/>
        <end position="25"/>
    </location>
</feature>
<dbReference type="InterPro" id="IPR008816">
    <property type="entry name" value="Gly_zipper_2TM_dom"/>
</dbReference>
<organism evidence="9 10">
    <name type="scientific">Sulfitobacter indolifex HEL-45</name>
    <dbReference type="NCBI Taxonomy" id="391624"/>
    <lineage>
        <taxon>Bacteria</taxon>
        <taxon>Pseudomonadati</taxon>
        <taxon>Pseudomonadota</taxon>
        <taxon>Alphaproteobacteria</taxon>
        <taxon>Rhodobacterales</taxon>
        <taxon>Roseobacteraceae</taxon>
        <taxon>Sulfitobacter</taxon>
    </lineage>
</organism>
<keyword evidence="6" id="KW-0449">Lipoprotein</keyword>
<feature type="chain" id="PRO_5045597088" description="17 kDa surface antigen" evidence="7">
    <location>
        <begin position="26"/>
        <end position="87"/>
    </location>
</feature>